<evidence type="ECO:0000256" key="2">
    <source>
        <dbReference type="SAM" id="SignalP"/>
    </source>
</evidence>
<evidence type="ECO:0008006" key="6">
    <source>
        <dbReference type="Google" id="ProtNLM"/>
    </source>
</evidence>
<feature type="chain" id="PRO_5036271469" description="Kazal-like domain-containing protein" evidence="2">
    <location>
        <begin position="33"/>
        <end position="605"/>
    </location>
</feature>
<proteinExistence type="predicted"/>
<dbReference type="EMBL" id="BNCQ01000061">
    <property type="protein sequence ID" value="GIM15066.1"/>
    <property type="molecule type" value="Genomic_DNA"/>
</dbReference>
<feature type="region of interest" description="Disordered" evidence="1">
    <location>
        <begin position="538"/>
        <end position="559"/>
    </location>
</feature>
<accession>A0A8J4BXF0</accession>
<dbReference type="OrthoDB" id="552978at2759"/>
<feature type="region of interest" description="Disordered" evidence="1">
    <location>
        <begin position="386"/>
        <end position="407"/>
    </location>
</feature>
<gene>
    <name evidence="3" type="ORF">Vretifemale_1733</name>
    <name evidence="4" type="ORF">Vretimale_17829</name>
</gene>
<name>A0A8J4BXF0_9CHLO</name>
<organism evidence="3 5">
    <name type="scientific">Volvox reticuliferus</name>
    <dbReference type="NCBI Taxonomy" id="1737510"/>
    <lineage>
        <taxon>Eukaryota</taxon>
        <taxon>Viridiplantae</taxon>
        <taxon>Chlorophyta</taxon>
        <taxon>core chlorophytes</taxon>
        <taxon>Chlorophyceae</taxon>
        <taxon>CS clade</taxon>
        <taxon>Chlamydomonadales</taxon>
        <taxon>Volvocaceae</taxon>
        <taxon>Volvox</taxon>
    </lineage>
</organism>
<feature type="signal peptide" evidence="2">
    <location>
        <begin position="1"/>
        <end position="32"/>
    </location>
</feature>
<feature type="region of interest" description="Disordered" evidence="1">
    <location>
        <begin position="255"/>
        <end position="292"/>
    </location>
</feature>
<feature type="compositionally biased region" description="Polar residues" evidence="1">
    <location>
        <begin position="42"/>
        <end position="67"/>
    </location>
</feature>
<dbReference type="AlphaFoldDB" id="A0A8J4BXF0"/>
<dbReference type="Proteomes" id="UP000722791">
    <property type="component" value="Unassembled WGS sequence"/>
</dbReference>
<reference evidence="3" key="1">
    <citation type="journal article" date="2021" name="Proc. Natl. Acad. Sci. U.S.A.">
        <title>Three genomes in the algal genus Volvox reveal the fate of a haploid sex-determining region after a transition to homothallism.</title>
        <authorList>
            <person name="Yamamoto K."/>
            <person name="Hamaji T."/>
            <person name="Kawai-Toyooka H."/>
            <person name="Matsuzaki R."/>
            <person name="Takahashi F."/>
            <person name="Nishimura Y."/>
            <person name="Kawachi M."/>
            <person name="Noguchi H."/>
            <person name="Minakuchi Y."/>
            <person name="Umen J.G."/>
            <person name="Toyoda A."/>
            <person name="Nozaki H."/>
        </authorList>
    </citation>
    <scope>NUCLEOTIDE SEQUENCE</scope>
    <source>
        <strain evidence="4">NIES-3785</strain>
        <strain evidence="3">NIES-3786</strain>
    </source>
</reference>
<evidence type="ECO:0000256" key="1">
    <source>
        <dbReference type="SAM" id="MobiDB-lite"/>
    </source>
</evidence>
<dbReference type="EMBL" id="BNCP01000002">
    <property type="protein sequence ID" value="GIL71098.1"/>
    <property type="molecule type" value="Genomic_DNA"/>
</dbReference>
<dbReference type="Proteomes" id="UP000747110">
    <property type="component" value="Unassembled WGS sequence"/>
</dbReference>
<feature type="region of interest" description="Disordered" evidence="1">
    <location>
        <begin position="34"/>
        <end position="68"/>
    </location>
</feature>
<evidence type="ECO:0000313" key="5">
    <source>
        <dbReference type="Proteomes" id="UP000747110"/>
    </source>
</evidence>
<evidence type="ECO:0000313" key="3">
    <source>
        <dbReference type="EMBL" id="GIL71098.1"/>
    </source>
</evidence>
<sequence length="605" mass="60952">MGHVSRINLNSLAQRALIVAALFTALGSRTFATQGPAPANLPQPQLDSSSVPGPSSGQLPQGNSQQMKPEATLDDLAEILRYGVSNITAQAARMQSDVANATASWFRNLVGSTGSDNTRGQIEPFSAVTLDSAQRCAACPPETQLVCCRRRATYVNACKAAACSGELPTSCTPGACKAPEDLVQTGGLVSVLGLPALMPAVREPMGSGSVSGRGNGSAAVAVTKTPAEPVTAVQAFDGRHDSSELPVDVWVAKQPQRGGADRAPGDENGTPPAGAGQGASHLGPATAQPQQQTVTEPALMQLFAAAATPAPASAVPIVPQVLSPTVPAMASEMAPALRQALAFQLTQTASSLPTVQEPSKTTSPGAIAAPASTSIRPLAVSVPAAGASTPATEFRPPTPASQAAPPVSMPEGLGTGKAAVPITVQAPLPTPGPPTAAAVAAPTAVAAAMAVAASTAATADLTTAPSTGGVFAPQQHPDPPFWMPQSCDCPLDWEPICCGGRTFMNRCTAVCVGGVVDTGHCSPVLSGEQCVPTAADATEPALQHGEPQAAVSAPKEMQQPQQAAVQGLQTAQHVNQAQPTAQGHLAAGLTANKLSLVRQPPQQAP</sequence>
<keyword evidence="5" id="KW-1185">Reference proteome</keyword>
<comment type="caution">
    <text evidence="3">The sequence shown here is derived from an EMBL/GenBank/DDBJ whole genome shotgun (WGS) entry which is preliminary data.</text>
</comment>
<evidence type="ECO:0000313" key="4">
    <source>
        <dbReference type="EMBL" id="GIM15066.1"/>
    </source>
</evidence>
<keyword evidence="2" id="KW-0732">Signal</keyword>
<protein>
    <recommendedName>
        <fullName evidence="6">Kazal-like domain-containing protein</fullName>
    </recommendedName>
</protein>